<dbReference type="Proteomes" id="UP000255411">
    <property type="component" value="Chromosome"/>
</dbReference>
<evidence type="ECO:0000313" key="3">
    <source>
        <dbReference type="Proteomes" id="UP000255411"/>
    </source>
</evidence>
<proteinExistence type="predicted"/>
<keyword evidence="1" id="KW-0472">Membrane</keyword>
<reference evidence="2 3" key="1">
    <citation type="submission" date="2017-07" db="EMBL/GenBank/DDBJ databases">
        <title>Streptococcus pluranimalium as cause of bovine abortion.</title>
        <authorList>
            <person name="Rodriguez Campos S."/>
            <person name="Gobeli Brawand S."/>
            <person name="Brodard I."/>
            <person name="Rychener L."/>
            <person name="Perreten V."/>
        </authorList>
    </citation>
    <scope>NUCLEOTIDE SEQUENCE [LARGE SCALE GENOMIC DNA]</scope>
    <source>
        <strain evidence="2 3">14A0014</strain>
    </source>
</reference>
<feature type="transmembrane region" description="Helical" evidence="1">
    <location>
        <begin position="44"/>
        <end position="63"/>
    </location>
</feature>
<dbReference type="AlphaFoldDB" id="A0A345VJK6"/>
<accession>A0A345VJK6</accession>
<keyword evidence="1" id="KW-1133">Transmembrane helix</keyword>
<evidence type="ECO:0000313" key="2">
    <source>
        <dbReference type="EMBL" id="AXJ12908.1"/>
    </source>
</evidence>
<name>A0A345VJK6_9STRE</name>
<dbReference type="RefSeq" id="WP_115130125.1">
    <property type="nucleotide sequence ID" value="NZ_CP022601.1"/>
</dbReference>
<keyword evidence="1" id="KW-0812">Transmembrane</keyword>
<organism evidence="2 3">
    <name type="scientific">Streptococcus pluranimalium</name>
    <dbReference type="NCBI Taxonomy" id="82348"/>
    <lineage>
        <taxon>Bacteria</taxon>
        <taxon>Bacillati</taxon>
        <taxon>Bacillota</taxon>
        <taxon>Bacilli</taxon>
        <taxon>Lactobacillales</taxon>
        <taxon>Streptococcaceae</taxon>
        <taxon>Streptococcus</taxon>
    </lineage>
</organism>
<dbReference type="EMBL" id="CP022601">
    <property type="protein sequence ID" value="AXJ12908.1"/>
    <property type="molecule type" value="Genomic_DNA"/>
</dbReference>
<evidence type="ECO:0000256" key="1">
    <source>
        <dbReference type="SAM" id="Phobius"/>
    </source>
</evidence>
<sequence>MIQGDSPGQAIASSVMTTTVSSLVGQGITIGLYSMGILATATPVGWAAVGIGALAGVATSYMYNNDFMGMKTVAQDLGKGLDKTFDDIGNAFSNVGDFLWGN</sequence>
<gene>
    <name evidence="2" type="ORF">Sp14A_09870</name>
</gene>
<protein>
    <submittedName>
        <fullName evidence="2">Uncharacterized protein</fullName>
    </submittedName>
</protein>